<evidence type="ECO:0000313" key="4">
    <source>
        <dbReference type="Proteomes" id="UP001153076"/>
    </source>
</evidence>
<proteinExistence type="predicted"/>
<dbReference type="InterPro" id="IPR040134">
    <property type="entry name" value="PSMD12/CSN4"/>
</dbReference>
<dbReference type="Proteomes" id="UP001153076">
    <property type="component" value="Unassembled WGS sequence"/>
</dbReference>
<reference evidence="3" key="1">
    <citation type="submission" date="2022-04" db="EMBL/GenBank/DDBJ databases">
        <title>Carnegiea gigantea Genome sequencing and assembly v2.</title>
        <authorList>
            <person name="Copetti D."/>
            <person name="Sanderson M.J."/>
            <person name="Burquez A."/>
            <person name="Wojciechowski M.F."/>
        </authorList>
    </citation>
    <scope>NUCLEOTIDE SEQUENCE</scope>
    <source>
        <strain evidence="3">SGP5-SGP5p</strain>
        <tissue evidence="3">Aerial part</tissue>
    </source>
</reference>
<comment type="caution">
    <text evidence="3">The sequence shown here is derived from an EMBL/GenBank/DDBJ whole genome shotgun (WGS) entry which is preliminary data.</text>
</comment>
<dbReference type="PANTHER" id="PTHR10855:SF1">
    <property type="entry name" value="26S PROTEASOME NON-ATPASE REGULATORY SUBUNIT 12"/>
    <property type="match status" value="1"/>
</dbReference>
<dbReference type="OrthoDB" id="268763at2759"/>
<evidence type="ECO:0000259" key="2">
    <source>
        <dbReference type="Pfam" id="PF18098"/>
    </source>
</evidence>
<accession>A0A9Q1KVN7</accession>
<dbReference type="EMBL" id="JAKOGI010000007">
    <property type="protein sequence ID" value="KAJ8451751.1"/>
    <property type="molecule type" value="Genomic_DNA"/>
</dbReference>
<dbReference type="Pfam" id="PF18098">
    <property type="entry name" value="RPN5_C"/>
    <property type="match status" value="1"/>
</dbReference>
<dbReference type="PANTHER" id="PTHR10855">
    <property type="entry name" value="26S PROTEASOME NON-ATPASE REGULATORY SUBUNIT 12/COP9 SIGNALOSOME COMPLEX SUBUNIT 4"/>
    <property type="match status" value="1"/>
</dbReference>
<dbReference type="InterPro" id="IPR040896">
    <property type="entry name" value="RPN5_C"/>
</dbReference>
<keyword evidence="4" id="KW-1185">Reference proteome</keyword>
<feature type="compositionally biased region" description="Basic and acidic residues" evidence="1">
    <location>
        <begin position="29"/>
        <end position="44"/>
    </location>
</feature>
<name>A0A9Q1KVN7_9CARY</name>
<evidence type="ECO:0000256" key="1">
    <source>
        <dbReference type="SAM" id="MobiDB-lite"/>
    </source>
</evidence>
<evidence type="ECO:0000313" key="3">
    <source>
        <dbReference type="EMBL" id="KAJ8451751.1"/>
    </source>
</evidence>
<feature type="region of interest" description="Disordered" evidence="1">
    <location>
        <begin position="28"/>
        <end position="47"/>
    </location>
</feature>
<protein>
    <recommendedName>
        <fullName evidence="2">26S proteasome regulatory subunit RPN5 C-terminal domain-containing protein</fullName>
    </recommendedName>
</protein>
<dbReference type="AlphaFoldDB" id="A0A9Q1KVN7"/>
<dbReference type="GO" id="GO:0008541">
    <property type="term" value="C:proteasome regulatory particle, lid subcomplex"/>
    <property type="evidence" value="ECO:0007669"/>
    <property type="project" value="TreeGrafter"/>
</dbReference>
<gene>
    <name evidence="3" type="ORF">Cgig2_007234</name>
</gene>
<feature type="domain" description="26S proteasome regulatory subunit RPN5 C-terminal" evidence="2">
    <location>
        <begin position="205"/>
        <end position="231"/>
    </location>
</feature>
<dbReference type="GO" id="GO:0005737">
    <property type="term" value="C:cytoplasm"/>
    <property type="evidence" value="ECO:0007669"/>
    <property type="project" value="TreeGrafter"/>
</dbReference>
<sequence length="239" mass="27668">MAYQVHLCLDRQNYVGAQILPRRISPRVFDVDPPKEKERPKEGDATVEEAPADVPYLLELKRIYYELMIRTTMTMELCRCYKSIYEIASIQEDLAQWIPILRKICWCLAFASHNPMQSSLLNSTLEDKNLSVILWSVVWSEFKDEFDNKRNLVADSLGNTAGEDLRQKFQDAEKHLSDMAVSRAMVTKIDMPMVIAYFQVVKDNNEILNSWSMNLEKLLDLVEESCHQIHRNDGSQSCS</sequence>
<organism evidence="3 4">
    <name type="scientific">Carnegiea gigantea</name>
    <dbReference type="NCBI Taxonomy" id="171969"/>
    <lineage>
        <taxon>Eukaryota</taxon>
        <taxon>Viridiplantae</taxon>
        <taxon>Streptophyta</taxon>
        <taxon>Embryophyta</taxon>
        <taxon>Tracheophyta</taxon>
        <taxon>Spermatophyta</taxon>
        <taxon>Magnoliopsida</taxon>
        <taxon>eudicotyledons</taxon>
        <taxon>Gunneridae</taxon>
        <taxon>Pentapetalae</taxon>
        <taxon>Caryophyllales</taxon>
        <taxon>Cactineae</taxon>
        <taxon>Cactaceae</taxon>
        <taxon>Cactoideae</taxon>
        <taxon>Echinocereeae</taxon>
        <taxon>Carnegiea</taxon>
    </lineage>
</organism>